<keyword evidence="8" id="KW-1185">Reference proteome</keyword>
<comment type="caution">
    <text evidence="5">Lacks conserved residue(s) required for the propagation of feature annotation.</text>
</comment>
<dbReference type="EC" id="2.1.1.176" evidence="7"/>
<dbReference type="OrthoDB" id="9810297at2"/>
<keyword evidence="4 5" id="KW-0694">RNA-binding</keyword>
<proteinExistence type="inferred from homology"/>
<dbReference type="InterPro" id="IPR029063">
    <property type="entry name" value="SAM-dependent_MTases_sf"/>
</dbReference>
<dbReference type="Pfam" id="PF22458">
    <property type="entry name" value="RsmF-B_ferredox"/>
    <property type="match status" value="1"/>
</dbReference>
<dbReference type="STRING" id="340021.TM5383_02195"/>
<keyword evidence="1 5" id="KW-0489">Methyltransferase</keyword>
<dbReference type="PANTHER" id="PTHR22807">
    <property type="entry name" value="NOP2 YEAST -RELATED NOL1/NOP2/FMU SUN DOMAIN-CONTAINING"/>
    <property type="match status" value="1"/>
</dbReference>
<evidence type="ECO:0000313" key="7">
    <source>
        <dbReference type="EMBL" id="CUH84974.1"/>
    </source>
</evidence>
<dbReference type="Gene3D" id="3.30.70.1170">
    <property type="entry name" value="Sun protein, domain 3"/>
    <property type="match status" value="1"/>
</dbReference>
<feature type="active site" description="Nucleophile" evidence="5">
    <location>
        <position position="339"/>
    </location>
</feature>
<dbReference type="PROSITE" id="PS51686">
    <property type="entry name" value="SAM_MT_RSMB_NOP"/>
    <property type="match status" value="1"/>
</dbReference>
<dbReference type="Proteomes" id="UP000051681">
    <property type="component" value="Unassembled WGS sequence"/>
</dbReference>
<dbReference type="GO" id="GO:0008173">
    <property type="term" value="F:RNA methyltransferase activity"/>
    <property type="evidence" value="ECO:0007669"/>
    <property type="project" value="InterPro"/>
</dbReference>
<evidence type="ECO:0000256" key="4">
    <source>
        <dbReference type="ARBA" id="ARBA00022884"/>
    </source>
</evidence>
<organism evidence="7 8">
    <name type="scientific">Thalassovita mediterranea</name>
    <dbReference type="NCBI Taxonomy" id="340021"/>
    <lineage>
        <taxon>Bacteria</taxon>
        <taxon>Pseudomonadati</taxon>
        <taxon>Pseudomonadota</taxon>
        <taxon>Alphaproteobacteria</taxon>
        <taxon>Rhodobacterales</taxon>
        <taxon>Roseobacteraceae</taxon>
        <taxon>Thalassovita</taxon>
    </lineage>
</organism>
<dbReference type="EMBL" id="CYSF01000009">
    <property type="protein sequence ID" value="CUH84974.1"/>
    <property type="molecule type" value="Genomic_DNA"/>
</dbReference>
<dbReference type="Gene3D" id="3.40.50.150">
    <property type="entry name" value="Vaccinia Virus protein VP39"/>
    <property type="match status" value="1"/>
</dbReference>
<dbReference type="GO" id="GO:0003723">
    <property type="term" value="F:RNA binding"/>
    <property type="evidence" value="ECO:0007669"/>
    <property type="project" value="UniProtKB-UniRule"/>
</dbReference>
<feature type="domain" description="SAM-dependent MTase RsmB/NOP-type" evidence="6">
    <location>
        <begin position="135"/>
        <end position="385"/>
    </location>
</feature>
<keyword evidence="2 5" id="KW-0808">Transferase</keyword>
<dbReference type="AlphaFoldDB" id="A0A0P1GQN8"/>
<dbReference type="CDD" id="cd02440">
    <property type="entry name" value="AdoMet_MTases"/>
    <property type="match status" value="1"/>
</dbReference>
<evidence type="ECO:0000259" key="6">
    <source>
        <dbReference type="PROSITE" id="PS51686"/>
    </source>
</evidence>
<evidence type="ECO:0000256" key="2">
    <source>
        <dbReference type="ARBA" id="ARBA00022679"/>
    </source>
</evidence>
<dbReference type="InterPro" id="IPR049560">
    <property type="entry name" value="MeTrfase_RsmB-F_NOP2_cat"/>
</dbReference>
<name>A0A0P1GQN8_9RHOB</name>
<feature type="binding site" evidence="5">
    <location>
        <position position="248"/>
    </location>
    <ligand>
        <name>S-adenosyl-L-methionine</name>
        <dbReference type="ChEBI" id="CHEBI:59789"/>
    </ligand>
</feature>
<dbReference type="PANTHER" id="PTHR22807:SF53">
    <property type="entry name" value="RIBOSOMAL RNA SMALL SUBUNIT METHYLTRANSFERASE B-RELATED"/>
    <property type="match status" value="1"/>
</dbReference>
<evidence type="ECO:0000256" key="1">
    <source>
        <dbReference type="ARBA" id="ARBA00022603"/>
    </source>
</evidence>
<evidence type="ECO:0000256" key="3">
    <source>
        <dbReference type="ARBA" id="ARBA00022691"/>
    </source>
</evidence>
<dbReference type="PRINTS" id="PR02008">
    <property type="entry name" value="RCMTFAMILY"/>
</dbReference>
<evidence type="ECO:0000256" key="5">
    <source>
        <dbReference type="PROSITE-ProRule" id="PRU01023"/>
    </source>
</evidence>
<dbReference type="GO" id="GO:0001510">
    <property type="term" value="P:RNA methylation"/>
    <property type="evidence" value="ECO:0007669"/>
    <property type="project" value="InterPro"/>
</dbReference>
<dbReference type="InterPro" id="IPR054728">
    <property type="entry name" value="RsmB-like_ferredoxin"/>
</dbReference>
<dbReference type="SUPFAM" id="SSF53335">
    <property type="entry name" value="S-adenosyl-L-methionine-dependent methyltransferases"/>
    <property type="match status" value="1"/>
</dbReference>
<sequence length="385" mass="41067">MTPAARYGAAIEILDQILDGTPAEKALTTWARRSRFAGSKDRAAIRDHVFDILRRKRSTAVEGGVETGRAMVLGLLRQEGIDPATVFTGEGHAPATLSEAEQAAGQPAEGGAALDLPEALLEMFRDSLGDDLAEYAEALRHRAPVMLRVNSRKLSRDAAIPKLAAEGIIAEVSEAAPNALHVTEGARKINNSNAYRDGLVELQDGASQAVAEALPLEDGQKVLDMCAGGGGKSLAMAARAKARFMAYDANAQRLRDLPERARRASAQIEVCNNPEGAAPFDLILCDVPCSGSGSWRRAPEGKWRMDADGLHDLTQLQGQILRRAADLVATGGTLAYATCSVLKQENDDVVASFLAENQGFSLTREIHWLPGADGDGFYLAILTAQ</sequence>
<keyword evidence="3 5" id="KW-0949">S-adenosyl-L-methionine</keyword>
<dbReference type="Pfam" id="PF01189">
    <property type="entry name" value="Methyltr_RsmB-F"/>
    <property type="match status" value="1"/>
</dbReference>
<dbReference type="InterPro" id="IPR023267">
    <property type="entry name" value="RCMT"/>
</dbReference>
<gene>
    <name evidence="7" type="primary">rsmB_1</name>
    <name evidence="7" type="ORF">TM5383_02195</name>
</gene>
<comment type="similarity">
    <text evidence="5">Belongs to the class I-like SAM-binding methyltransferase superfamily. RsmB/NOP family.</text>
</comment>
<evidence type="ECO:0000313" key="8">
    <source>
        <dbReference type="Proteomes" id="UP000051681"/>
    </source>
</evidence>
<protein>
    <submittedName>
        <fullName evidence="7">Ribosomal RNA small subunit methyltransferase B</fullName>
        <ecNumber evidence="7">2.1.1.176</ecNumber>
    </submittedName>
</protein>
<feature type="binding site" evidence="5">
    <location>
        <position position="286"/>
    </location>
    <ligand>
        <name>S-adenosyl-L-methionine</name>
        <dbReference type="ChEBI" id="CHEBI:59789"/>
    </ligand>
</feature>
<dbReference type="RefSeq" id="WP_058319051.1">
    <property type="nucleotide sequence ID" value="NZ_CYSF01000009.1"/>
</dbReference>
<reference evidence="7 8" key="1">
    <citation type="submission" date="2015-09" db="EMBL/GenBank/DDBJ databases">
        <authorList>
            <consortium name="Swine Surveillance"/>
        </authorList>
    </citation>
    <scope>NUCLEOTIDE SEQUENCE [LARGE SCALE GENOMIC DNA]</scope>
    <source>
        <strain evidence="7 8">CECT 8383</strain>
    </source>
</reference>
<dbReference type="InterPro" id="IPR001678">
    <property type="entry name" value="MeTrfase_RsmB-F_NOP2_dom"/>
</dbReference>
<accession>A0A0P1GQN8</accession>